<accession>A0A1B5L7W1</accession>
<dbReference type="AlphaFoldDB" id="A0A1B5L7W1"/>
<proteinExistence type="predicted"/>
<gene>
    <name evidence="2" type="ORF">UVI_02044200</name>
</gene>
<reference evidence="3" key="1">
    <citation type="journal article" date="2016" name="Genome Announc.">
        <title>Genome sequence of Ustilaginoidea virens IPU010, a rice pathogenic fungus causing false smut.</title>
        <authorList>
            <person name="Kumagai T."/>
            <person name="Ishii T."/>
            <person name="Terai G."/>
            <person name="Umemura M."/>
            <person name="Machida M."/>
            <person name="Asai K."/>
        </authorList>
    </citation>
    <scope>NUCLEOTIDE SEQUENCE [LARGE SCALE GENOMIC DNA]</scope>
    <source>
        <strain evidence="3">IPU010</strain>
    </source>
</reference>
<evidence type="ECO:0000256" key="1">
    <source>
        <dbReference type="SAM" id="MobiDB-lite"/>
    </source>
</evidence>
<organism evidence="2 3">
    <name type="scientific">Ustilaginoidea virens</name>
    <name type="common">Rice false smut fungus</name>
    <name type="synonym">Villosiclava virens</name>
    <dbReference type="NCBI Taxonomy" id="1159556"/>
    <lineage>
        <taxon>Eukaryota</taxon>
        <taxon>Fungi</taxon>
        <taxon>Dikarya</taxon>
        <taxon>Ascomycota</taxon>
        <taxon>Pezizomycotina</taxon>
        <taxon>Sordariomycetes</taxon>
        <taxon>Hypocreomycetidae</taxon>
        <taxon>Hypocreales</taxon>
        <taxon>Clavicipitaceae</taxon>
        <taxon>Ustilaginoidea</taxon>
    </lineage>
</organism>
<dbReference type="Proteomes" id="UP000054053">
    <property type="component" value="Unassembled WGS sequence"/>
</dbReference>
<feature type="compositionally biased region" description="Gly residues" evidence="1">
    <location>
        <begin position="10"/>
        <end position="19"/>
    </location>
</feature>
<evidence type="ECO:0000313" key="3">
    <source>
        <dbReference type="Proteomes" id="UP000054053"/>
    </source>
</evidence>
<comment type="caution">
    <text evidence="2">The sequence shown here is derived from an EMBL/GenBank/DDBJ whole genome shotgun (WGS) entry which is preliminary data.</text>
</comment>
<feature type="region of interest" description="Disordered" evidence="1">
    <location>
        <begin position="1"/>
        <end position="25"/>
    </location>
</feature>
<sequence length="39" mass="3992">MVVKELIMVPGGGGGGGHTGRTTGRNWTAAEAQAKEIPR</sequence>
<name>A0A1B5L7W1_USTVR</name>
<dbReference type="EMBL" id="BBTG02000027">
    <property type="protein sequence ID" value="GAO19776.1"/>
    <property type="molecule type" value="Genomic_DNA"/>
</dbReference>
<protein>
    <submittedName>
        <fullName evidence="2">Uncharacterized protein</fullName>
    </submittedName>
</protein>
<evidence type="ECO:0000313" key="2">
    <source>
        <dbReference type="EMBL" id="GAO19776.1"/>
    </source>
</evidence>